<keyword evidence="3" id="KW-1185">Reference proteome</keyword>
<evidence type="ECO:0000256" key="1">
    <source>
        <dbReference type="SAM" id="Phobius"/>
    </source>
</evidence>
<gene>
    <name evidence="2" type="ORF">MTBBW1_1260033</name>
</gene>
<feature type="transmembrane region" description="Helical" evidence="1">
    <location>
        <begin position="215"/>
        <end position="236"/>
    </location>
</feature>
<keyword evidence="1" id="KW-0812">Transmembrane</keyword>
<dbReference type="OrthoDB" id="5430278at2"/>
<dbReference type="STRING" id="1246637.MTBBW1_1260033"/>
<feature type="transmembrane region" description="Helical" evidence="1">
    <location>
        <begin position="158"/>
        <end position="178"/>
    </location>
</feature>
<organism evidence="2 3">
    <name type="scientific">Desulfamplus magnetovallimortis</name>
    <dbReference type="NCBI Taxonomy" id="1246637"/>
    <lineage>
        <taxon>Bacteria</taxon>
        <taxon>Pseudomonadati</taxon>
        <taxon>Thermodesulfobacteriota</taxon>
        <taxon>Desulfobacteria</taxon>
        <taxon>Desulfobacterales</taxon>
        <taxon>Desulfobacteraceae</taxon>
        <taxon>Desulfamplus</taxon>
    </lineage>
</organism>
<keyword evidence="1" id="KW-0472">Membrane</keyword>
<sequence>MFLQKLSKKLLSVVNRLDSIPHEDPELTPEKWCMKQPCMVIRIASKQIVISQPLSTFWVFFLGFLTIGTALFFFQSNNGEESRLWWGISLLLWGIGALLAGTSYQAFGYEIKCAGKKTCSWTSWWELIYLIFQQISINAMVVAIALSCTEGTLQQVLFVYAILSSAIYAILVIIGGILPVKSLITFELMVWISTPAFIFFCLLNILRYYKFNYSMDLALLGAWFLLFCTMMAYYIYNKKGITKKLWTKGIWFSENDVLHIFLILWMIYIGTFVAGQISDY</sequence>
<name>A0A1W1H6K8_9BACT</name>
<evidence type="ECO:0000313" key="2">
    <source>
        <dbReference type="EMBL" id="SLM28111.1"/>
    </source>
</evidence>
<keyword evidence="1" id="KW-1133">Transmembrane helix</keyword>
<accession>A0A1W1H6K8</accession>
<feature type="transmembrane region" description="Helical" evidence="1">
    <location>
        <begin position="257"/>
        <end position="277"/>
    </location>
</feature>
<feature type="transmembrane region" description="Helical" evidence="1">
    <location>
        <begin position="190"/>
        <end position="209"/>
    </location>
</feature>
<protein>
    <submittedName>
        <fullName evidence="2">Uncharacterized protein</fullName>
    </submittedName>
</protein>
<feature type="transmembrane region" description="Helical" evidence="1">
    <location>
        <begin position="54"/>
        <end position="74"/>
    </location>
</feature>
<dbReference type="Proteomes" id="UP000191931">
    <property type="component" value="Unassembled WGS sequence"/>
</dbReference>
<reference evidence="2 3" key="1">
    <citation type="submission" date="2017-03" db="EMBL/GenBank/DDBJ databases">
        <authorList>
            <person name="Afonso C.L."/>
            <person name="Miller P.J."/>
            <person name="Scott M.A."/>
            <person name="Spackman E."/>
            <person name="Goraichik I."/>
            <person name="Dimitrov K.M."/>
            <person name="Suarez D.L."/>
            <person name="Swayne D.E."/>
        </authorList>
    </citation>
    <scope>NUCLEOTIDE SEQUENCE [LARGE SCALE GENOMIC DNA]</scope>
    <source>
        <strain evidence="2">PRJEB14757</strain>
    </source>
</reference>
<dbReference type="EMBL" id="FWEV01000031">
    <property type="protein sequence ID" value="SLM28111.1"/>
    <property type="molecule type" value="Genomic_DNA"/>
</dbReference>
<feature type="transmembrane region" description="Helical" evidence="1">
    <location>
        <begin position="86"/>
        <end position="107"/>
    </location>
</feature>
<feature type="transmembrane region" description="Helical" evidence="1">
    <location>
        <begin position="127"/>
        <end position="146"/>
    </location>
</feature>
<dbReference type="RefSeq" id="WP_080804475.1">
    <property type="nucleotide sequence ID" value="NZ_LT828547.1"/>
</dbReference>
<evidence type="ECO:0000313" key="3">
    <source>
        <dbReference type="Proteomes" id="UP000191931"/>
    </source>
</evidence>
<proteinExistence type="predicted"/>
<dbReference type="AlphaFoldDB" id="A0A1W1H6K8"/>